<dbReference type="Proteomes" id="UP001293254">
    <property type="component" value="Unassembled WGS sequence"/>
</dbReference>
<feature type="domain" description="DUF659" evidence="2">
    <location>
        <begin position="4"/>
        <end position="152"/>
    </location>
</feature>
<evidence type="ECO:0000313" key="4">
    <source>
        <dbReference type="Proteomes" id="UP001293254"/>
    </source>
</evidence>
<name>A0AAE1Y3Q7_9LAMI</name>
<accession>A0AAE1Y3Q7</accession>
<protein>
    <recommendedName>
        <fullName evidence="2">DUF659 domain-containing protein</fullName>
    </recommendedName>
</protein>
<dbReference type="InterPro" id="IPR007021">
    <property type="entry name" value="DUF659"/>
</dbReference>
<reference evidence="3" key="1">
    <citation type="submission" date="2020-06" db="EMBL/GenBank/DDBJ databases">
        <authorList>
            <person name="Li T."/>
            <person name="Hu X."/>
            <person name="Zhang T."/>
            <person name="Song X."/>
            <person name="Zhang H."/>
            <person name="Dai N."/>
            <person name="Sheng W."/>
            <person name="Hou X."/>
            <person name="Wei L."/>
        </authorList>
    </citation>
    <scope>NUCLEOTIDE SEQUENCE</scope>
    <source>
        <strain evidence="3">3651</strain>
        <tissue evidence="3">Leaf</tissue>
    </source>
</reference>
<feature type="compositionally biased region" description="Acidic residues" evidence="1">
    <location>
        <begin position="421"/>
        <end position="459"/>
    </location>
</feature>
<sequence>MKPPSYDEVRVTYLKKKLEHTRTILREHDETRAKYGCSLMVDGWSDRKQRRLINFVVNGLKGTKFIEYVDGSSYVHTGAKMFDLLDKYVQLVGDKDVIQVVTDSASAKVLAGSFLESKYPHLYWSPCAAHCIDLMFHDIFKLPNLKKTYERSVMINAYIYNRPLLLDIMRDFTKHREMVRPTKTRFATAFLTLKRFHVQKGNLKKMFTSEKWTSSYAKEAQGKLVASIMLMPSFWNYVLFIVKVAGPLVKVLQLVDGEKKPPMGYIYEVMDRAKEAIAASFSNNEEKYKEIFEMIDKRGISNFIGHYMQLGSWFQVLNYMIRLLMSFQNSILLDEIDESNEWLLGRLTLDDSDEENVNVFEDDDLTWGDVAQAAGADEDAYDFQSRPLQESKGKSKASSSKATKKVTTSSRSTGHRHLIDEEAEEENEEEHFDDIDEEEADYIFDDDGDDGEGSEDDLA</sequence>
<comment type="caution">
    <text evidence="3">The sequence shown here is derived from an EMBL/GenBank/DDBJ whole genome shotgun (WGS) entry which is preliminary data.</text>
</comment>
<dbReference type="PANTHER" id="PTHR32166:SF74">
    <property type="entry name" value="OS05G0256350 PROTEIN"/>
    <property type="match status" value="1"/>
</dbReference>
<keyword evidence="4" id="KW-1185">Reference proteome</keyword>
<gene>
    <name evidence="3" type="ORF">Salat_1903300</name>
</gene>
<proteinExistence type="predicted"/>
<feature type="region of interest" description="Disordered" evidence="1">
    <location>
        <begin position="384"/>
        <end position="459"/>
    </location>
</feature>
<organism evidence="3 4">
    <name type="scientific">Sesamum alatum</name>
    <dbReference type="NCBI Taxonomy" id="300844"/>
    <lineage>
        <taxon>Eukaryota</taxon>
        <taxon>Viridiplantae</taxon>
        <taxon>Streptophyta</taxon>
        <taxon>Embryophyta</taxon>
        <taxon>Tracheophyta</taxon>
        <taxon>Spermatophyta</taxon>
        <taxon>Magnoliopsida</taxon>
        <taxon>eudicotyledons</taxon>
        <taxon>Gunneridae</taxon>
        <taxon>Pentapetalae</taxon>
        <taxon>asterids</taxon>
        <taxon>lamiids</taxon>
        <taxon>Lamiales</taxon>
        <taxon>Pedaliaceae</taxon>
        <taxon>Sesamum</taxon>
    </lineage>
</organism>
<feature type="compositionally biased region" description="Low complexity" evidence="1">
    <location>
        <begin position="396"/>
        <end position="412"/>
    </location>
</feature>
<dbReference type="PANTHER" id="PTHR32166">
    <property type="entry name" value="OSJNBA0013A04.12 PROTEIN"/>
    <property type="match status" value="1"/>
</dbReference>
<dbReference type="InterPro" id="IPR012337">
    <property type="entry name" value="RNaseH-like_sf"/>
</dbReference>
<reference evidence="3" key="2">
    <citation type="journal article" date="2024" name="Plant">
        <title>Genomic evolution and insights into agronomic trait innovations of Sesamum species.</title>
        <authorList>
            <person name="Miao H."/>
            <person name="Wang L."/>
            <person name="Qu L."/>
            <person name="Liu H."/>
            <person name="Sun Y."/>
            <person name="Le M."/>
            <person name="Wang Q."/>
            <person name="Wei S."/>
            <person name="Zheng Y."/>
            <person name="Lin W."/>
            <person name="Duan Y."/>
            <person name="Cao H."/>
            <person name="Xiong S."/>
            <person name="Wang X."/>
            <person name="Wei L."/>
            <person name="Li C."/>
            <person name="Ma Q."/>
            <person name="Ju M."/>
            <person name="Zhao R."/>
            <person name="Li G."/>
            <person name="Mu C."/>
            <person name="Tian Q."/>
            <person name="Mei H."/>
            <person name="Zhang T."/>
            <person name="Gao T."/>
            <person name="Zhang H."/>
        </authorList>
    </citation>
    <scope>NUCLEOTIDE SEQUENCE</scope>
    <source>
        <strain evidence="3">3651</strain>
    </source>
</reference>
<dbReference type="Pfam" id="PF04937">
    <property type="entry name" value="DUF659"/>
    <property type="match status" value="1"/>
</dbReference>
<evidence type="ECO:0000313" key="3">
    <source>
        <dbReference type="EMBL" id="KAK4423205.1"/>
    </source>
</evidence>
<evidence type="ECO:0000256" key="1">
    <source>
        <dbReference type="SAM" id="MobiDB-lite"/>
    </source>
</evidence>
<evidence type="ECO:0000259" key="2">
    <source>
        <dbReference type="Pfam" id="PF04937"/>
    </source>
</evidence>
<dbReference type="AlphaFoldDB" id="A0AAE1Y3Q7"/>
<dbReference type="EMBL" id="JACGWO010000007">
    <property type="protein sequence ID" value="KAK4423205.1"/>
    <property type="molecule type" value="Genomic_DNA"/>
</dbReference>
<dbReference type="SUPFAM" id="SSF53098">
    <property type="entry name" value="Ribonuclease H-like"/>
    <property type="match status" value="1"/>
</dbReference>